<feature type="compositionally biased region" description="Basic residues" evidence="1">
    <location>
        <begin position="20"/>
        <end position="32"/>
    </location>
</feature>
<feature type="region of interest" description="Disordered" evidence="1">
    <location>
        <begin position="1"/>
        <end position="32"/>
    </location>
</feature>
<proteinExistence type="predicted"/>
<evidence type="ECO:0000256" key="1">
    <source>
        <dbReference type="SAM" id="MobiDB-lite"/>
    </source>
</evidence>
<dbReference type="RefSeq" id="XP_008881599.1">
    <property type="nucleotide sequence ID" value="XM_008883377.1"/>
</dbReference>
<dbReference type="GeneID" id="20092452"/>
<name>A0A024T7I1_9STRA</name>
<dbReference type="EMBL" id="KI914401">
    <property type="protein sequence ID" value="ETV89769.1"/>
    <property type="molecule type" value="Genomic_DNA"/>
</dbReference>
<organism evidence="2">
    <name type="scientific">Aphanomyces invadans</name>
    <dbReference type="NCBI Taxonomy" id="157072"/>
    <lineage>
        <taxon>Eukaryota</taxon>
        <taxon>Sar</taxon>
        <taxon>Stramenopiles</taxon>
        <taxon>Oomycota</taxon>
        <taxon>Saprolegniomycetes</taxon>
        <taxon>Saprolegniales</taxon>
        <taxon>Verrucalvaceae</taxon>
        <taxon>Aphanomyces</taxon>
    </lineage>
</organism>
<gene>
    <name evidence="2" type="ORF">H310_15402</name>
</gene>
<sequence length="32" mass="3348">MSVGTSSLACLGSKTTSHGFRGRPRKSTRSHG</sequence>
<reference evidence="2" key="1">
    <citation type="submission" date="2013-12" db="EMBL/GenBank/DDBJ databases">
        <title>The Genome Sequence of Aphanomyces invadans NJM9701.</title>
        <authorList>
            <consortium name="The Broad Institute Genomics Platform"/>
            <person name="Russ C."/>
            <person name="Tyler B."/>
            <person name="van West P."/>
            <person name="Dieguez-Uribeondo J."/>
            <person name="Young S.K."/>
            <person name="Zeng Q."/>
            <person name="Gargeya S."/>
            <person name="Fitzgerald M."/>
            <person name="Abouelleil A."/>
            <person name="Alvarado L."/>
            <person name="Chapman S.B."/>
            <person name="Gainer-Dewar J."/>
            <person name="Goldberg J."/>
            <person name="Griggs A."/>
            <person name="Gujja S."/>
            <person name="Hansen M."/>
            <person name="Howarth C."/>
            <person name="Imamovic A."/>
            <person name="Ireland A."/>
            <person name="Larimer J."/>
            <person name="McCowan C."/>
            <person name="Murphy C."/>
            <person name="Pearson M."/>
            <person name="Poon T.W."/>
            <person name="Priest M."/>
            <person name="Roberts A."/>
            <person name="Saif S."/>
            <person name="Shea T."/>
            <person name="Sykes S."/>
            <person name="Wortman J."/>
            <person name="Nusbaum C."/>
            <person name="Birren B."/>
        </authorList>
    </citation>
    <scope>NUCLEOTIDE SEQUENCE [LARGE SCALE GENOMIC DNA]</scope>
    <source>
        <strain evidence="2">NJM9701</strain>
    </source>
</reference>
<dbReference type="AlphaFoldDB" id="A0A024T7I1"/>
<dbReference type="VEuPathDB" id="FungiDB:H310_15402"/>
<feature type="compositionally biased region" description="Polar residues" evidence="1">
    <location>
        <begin position="1"/>
        <end position="18"/>
    </location>
</feature>
<evidence type="ECO:0000313" key="2">
    <source>
        <dbReference type="EMBL" id="ETV89769.1"/>
    </source>
</evidence>
<protein>
    <submittedName>
        <fullName evidence="2">Uncharacterized protein</fullName>
    </submittedName>
</protein>
<accession>A0A024T7I1</accession>